<dbReference type="InterPro" id="IPR008929">
    <property type="entry name" value="Chondroitin_lyas"/>
</dbReference>
<sequence length="260" mass="28997">MKAQFLVLLAFVGIAQAQILPPEEHPSLLFTAQDIPLLRERTGRQPYASWWKTVEQRALTQPSVNDDERAKVRQAKSLAFVYVITGDETTAREAAELLVTVQFPPRGGDMGEPHLEGEVVALYAAAYDMLHGYLQANPDQLREIRDILAEEAHRLYRGIKIDLGVVTYRLHDTPHLDNWHLRVYGGLGLAAFALSDYTGDDSTPADWAGRAFQMVAQTLDFQIDGTDGGYAEGPFYARYAADLYLPYLLALKGRAGIDLF</sequence>
<feature type="non-terminal residue" evidence="1">
    <location>
        <position position="260"/>
    </location>
</feature>
<dbReference type="EMBL" id="UINC01092483">
    <property type="protein sequence ID" value="SVC46102.1"/>
    <property type="molecule type" value="Genomic_DNA"/>
</dbReference>
<dbReference type="AlphaFoldDB" id="A0A382MF92"/>
<name>A0A382MF92_9ZZZZ</name>
<dbReference type="Gene3D" id="1.50.10.100">
    <property type="entry name" value="Chondroitin AC/alginate lyase"/>
    <property type="match status" value="1"/>
</dbReference>
<dbReference type="SUPFAM" id="SSF48230">
    <property type="entry name" value="Chondroitin AC/alginate lyase"/>
    <property type="match status" value="1"/>
</dbReference>
<accession>A0A382MF92</accession>
<reference evidence="1" key="1">
    <citation type="submission" date="2018-05" db="EMBL/GenBank/DDBJ databases">
        <authorList>
            <person name="Lanie J.A."/>
            <person name="Ng W.-L."/>
            <person name="Kazmierczak K.M."/>
            <person name="Andrzejewski T.M."/>
            <person name="Davidsen T.M."/>
            <person name="Wayne K.J."/>
            <person name="Tettelin H."/>
            <person name="Glass J.I."/>
            <person name="Rusch D."/>
            <person name="Podicherti R."/>
            <person name="Tsui H.-C.T."/>
            <person name="Winkler M.E."/>
        </authorList>
    </citation>
    <scope>NUCLEOTIDE SEQUENCE</scope>
</reference>
<proteinExistence type="predicted"/>
<evidence type="ECO:0000313" key="1">
    <source>
        <dbReference type="EMBL" id="SVC46102.1"/>
    </source>
</evidence>
<organism evidence="1">
    <name type="scientific">marine metagenome</name>
    <dbReference type="NCBI Taxonomy" id="408172"/>
    <lineage>
        <taxon>unclassified sequences</taxon>
        <taxon>metagenomes</taxon>
        <taxon>ecological metagenomes</taxon>
    </lineage>
</organism>
<protein>
    <recommendedName>
        <fullName evidence="2">Heparinase II N-terminal domain-containing protein</fullName>
    </recommendedName>
</protein>
<evidence type="ECO:0008006" key="2">
    <source>
        <dbReference type="Google" id="ProtNLM"/>
    </source>
</evidence>
<gene>
    <name evidence="1" type="ORF">METZ01_LOCUS298956</name>
</gene>